<reference evidence="3" key="2">
    <citation type="submission" date="2015-01" db="EMBL/GenBank/DDBJ databases">
        <title>Evolutionary Origins and Diversification of the Mycorrhizal Mutualists.</title>
        <authorList>
            <consortium name="DOE Joint Genome Institute"/>
            <consortium name="Mycorrhizal Genomics Consortium"/>
            <person name="Kohler A."/>
            <person name="Kuo A."/>
            <person name="Nagy L.G."/>
            <person name="Floudas D."/>
            <person name="Copeland A."/>
            <person name="Barry K.W."/>
            <person name="Cichocki N."/>
            <person name="Veneault-Fourrey C."/>
            <person name="LaButti K."/>
            <person name="Lindquist E.A."/>
            <person name="Lipzen A."/>
            <person name="Lundell T."/>
            <person name="Morin E."/>
            <person name="Murat C."/>
            <person name="Riley R."/>
            <person name="Ohm R."/>
            <person name="Sun H."/>
            <person name="Tunlid A."/>
            <person name="Henrissat B."/>
            <person name="Grigoriev I.V."/>
            <person name="Hibbett D.S."/>
            <person name="Martin F."/>
        </authorList>
    </citation>
    <scope>NUCLEOTIDE SEQUENCE [LARGE SCALE GENOMIC DNA]</scope>
    <source>
        <strain evidence="3">LaAM-08-1</strain>
    </source>
</reference>
<dbReference type="EMBL" id="KN838541">
    <property type="protein sequence ID" value="KIK08731.1"/>
    <property type="molecule type" value="Genomic_DNA"/>
</dbReference>
<dbReference type="AlphaFoldDB" id="A0A0C9XUP1"/>
<evidence type="ECO:0000313" key="3">
    <source>
        <dbReference type="Proteomes" id="UP000054477"/>
    </source>
</evidence>
<protein>
    <submittedName>
        <fullName evidence="2">Uncharacterized protein</fullName>
    </submittedName>
</protein>
<feature type="compositionally biased region" description="Polar residues" evidence="1">
    <location>
        <begin position="57"/>
        <end position="68"/>
    </location>
</feature>
<evidence type="ECO:0000256" key="1">
    <source>
        <dbReference type="SAM" id="MobiDB-lite"/>
    </source>
</evidence>
<dbReference type="Proteomes" id="UP000054477">
    <property type="component" value="Unassembled WGS sequence"/>
</dbReference>
<evidence type="ECO:0000313" key="2">
    <source>
        <dbReference type="EMBL" id="KIK08731.1"/>
    </source>
</evidence>
<name>A0A0C9XUP1_9AGAR</name>
<organism evidence="2 3">
    <name type="scientific">Laccaria amethystina LaAM-08-1</name>
    <dbReference type="NCBI Taxonomy" id="1095629"/>
    <lineage>
        <taxon>Eukaryota</taxon>
        <taxon>Fungi</taxon>
        <taxon>Dikarya</taxon>
        <taxon>Basidiomycota</taxon>
        <taxon>Agaricomycotina</taxon>
        <taxon>Agaricomycetes</taxon>
        <taxon>Agaricomycetidae</taxon>
        <taxon>Agaricales</taxon>
        <taxon>Agaricineae</taxon>
        <taxon>Hydnangiaceae</taxon>
        <taxon>Laccaria</taxon>
    </lineage>
</organism>
<accession>A0A0C9XUP1</accession>
<keyword evidence="3" id="KW-1185">Reference proteome</keyword>
<reference evidence="2 3" key="1">
    <citation type="submission" date="2014-04" db="EMBL/GenBank/DDBJ databases">
        <authorList>
            <consortium name="DOE Joint Genome Institute"/>
            <person name="Kuo A."/>
            <person name="Kohler A."/>
            <person name="Nagy L.G."/>
            <person name="Floudas D."/>
            <person name="Copeland A."/>
            <person name="Barry K.W."/>
            <person name="Cichocki N."/>
            <person name="Veneault-Fourrey C."/>
            <person name="LaButti K."/>
            <person name="Lindquist E.A."/>
            <person name="Lipzen A."/>
            <person name="Lundell T."/>
            <person name="Morin E."/>
            <person name="Murat C."/>
            <person name="Sun H."/>
            <person name="Tunlid A."/>
            <person name="Henrissat B."/>
            <person name="Grigoriev I.V."/>
            <person name="Hibbett D.S."/>
            <person name="Martin F."/>
            <person name="Nordberg H.P."/>
            <person name="Cantor M.N."/>
            <person name="Hua S.X."/>
        </authorList>
    </citation>
    <scope>NUCLEOTIDE SEQUENCE [LARGE SCALE GENOMIC DNA]</scope>
    <source>
        <strain evidence="2 3">LaAM-08-1</strain>
    </source>
</reference>
<dbReference type="HOGENOM" id="CLU_2360066_0_0_1"/>
<proteinExistence type="predicted"/>
<sequence length="96" mass="10639">MGVMERAMNGEEDDKDDGERTSDGQGCGVCDKRLCDGGNQLIYVRAQGHPWEKTRKPQTSTATRNTSVPCRRKKSPSYLGIIKNCGHCVLPNNKQN</sequence>
<feature type="region of interest" description="Disordered" evidence="1">
    <location>
        <begin position="1"/>
        <end position="28"/>
    </location>
</feature>
<gene>
    <name evidence="2" type="ORF">K443DRAFT_532639</name>
</gene>
<feature type="region of interest" description="Disordered" evidence="1">
    <location>
        <begin position="48"/>
        <end position="71"/>
    </location>
</feature>